<dbReference type="Gene3D" id="1.25.40.10">
    <property type="entry name" value="Tetratricopeptide repeat domain"/>
    <property type="match status" value="2"/>
</dbReference>
<dbReference type="PROSITE" id="PS50293">
    <property type="entry name" value="TPR_REGION"/>
    <property type="match status" value="1"/>
</dbReference>
<name>A0A0F9B6X9_9ZZZZ</name>
<evidence type="ECO:0000256" key="1">
    <source>
        <dbReference type="ARBA" id="ARBA00022737"/>
    </source>
</evidence>
<feature type="non-terminal residue" evidence="3">
    <location>
        <position position="400"/>
    </location>
</feature>
<sequence length="400" mass="46871">MDKKKLRIIGIQFFITAAMLLFLPAYEGAARNDIIKLFSQGLEKEAEDDFISAIFIYQDVLNKNSYFLEAKIALARCYYKTGNLAESEKLLEEAIQQDRKNTQAMNLLGRVFIALQKYEEAEETFRNSLEIAPINIETKYGQADLYRARGDYKSAIRIYDEILKVYPQEVWTYLYLGTSYTKMGQLERAGGFFRKAVSLDSESVWTHVNLARHYNRMGVYHSESDSEVSKRFFDASIYEAGTALVIEEGQIKAHRILASVYFFNKDFKKALESYKNIIQYGGTDYLSYYEMGYSYEMLGDLKNAEKNYTRALSMRIDDEITRFRLENIVLSLYREELSRENRALLSQFHFSKGEFYQDKHVSRKAFLQYKRAIQLEPLDPEKRLKLADLMRVDSYYELYV</sequence>
<evidence type="ECO:0000256" key="2">
    <source>
        <dbReference type="ARBA" id="ARBA00022803"/>
    </source>
</evidence>
<comment type="caution">
    <text evidence="3">The sequence shown here is derived from an EMBL/GenBank/DDBJ whole genome shotgun (WGS) entry which is preliminary data.</text>
</comment>
<dbReference type="Pfam" id="PF14559">
    <property type="entry name" value="TPR_19"/>
    <property type="match status" value="2"/>
</dbReference>
<dbReference type="AlphaFoldDB" id="A0A0F9B6X9"/>
<dbReference type="InterPro" id="IPR051012">
    <property type="entry name" value="CellSynth/LPSAsmb/PSIAsmb"/>
</dbReference>
<keyword evidence="1" id="KW-0677">Repeat</keyword>
<evidence type="ECO:0000313" key="3">
    <source>
        <dbReference type="EMBL" id="KKL09562.1"/>
    </source>
</evidence>
<keyword evidence="2" id="KW-0802">TPR repeat</keyword>
<organism evidence="3">
    <name type="scientific">marine sediment metagenome</name>
    <dbReference type="NCBI Taxonomy" id="412755"/>
    <lineage>
        <taxon>unclassified sequences</taxon>
        <taxon>metagenomes</taxon>
        <taxon>ecological metagenomes</taxon>
    </lineage>
</organism>
<reference evidence="3" key="1">
    <citation type="journal article" date="2015" name="Nature">
        <title>Complex archaea that bridge the gap between prokaryotes and eukaryotes.</title>
        <authorList>
            <person name="Spang A."/>
            <person name="Saw J.H."/>
            <person name="Jorgensen S.L."/>
            <person name="Zaremba-Niedzwiedzka K."/>
            <person name="Martijn J."/>
            <person name="Lind A.E."/>
            <person name="van Eijk R."/>
            <person name="Schleper C."/>
            <person name="Guy L."/>
            <person name="Ettema T.J."/>
        </authorList>
    </citation>
    <scope>NUCLEOTIDE SEQUENCE</scope>
</reference>
<evidence type="ECO:0008006" key="4">
    <source>
        <dbReference type="Google" id="ProtNLM"/>
    </source>
</evidence>
<gene>
    <name evidence="3" type="ORF">LCGC14_2564630</name>
</gene>
<protein>
    <recommendedName>
        <fullName evidence="4">Tetratricopeptide repeat protein</fullName>
    </recommendedName>
</protein>
<proteinExistence type="predicted"/>
<dbReference type="InterPro" id="IPR019734">
    <property type="entry name" value="TPR_rpt"/>
</dbReference>
<dbReference type="EMBL" id="LAZR01042428">
    <property type="protein sequence ID" value="KKL09562.1"/>
    <property type="molecule type" value="Genomic_DNA"/>
</dbReference>
<dbReference type="SUPFAM" id="SSF48452">
    <property type="entry name" value="TPR-like"/>
    <property type="match status" value="2"/>
</dbReference>
<dbReference type="PROSITE" id="PS50005">
    <property type="entry name" value="TPR"/>
    <property type="match status" value="4"/>
</dbReference>
<dbReference type="PANTHER" id="PTHR45586">
    <property type="entry name" value="TPR REPEAT-CONTAINING PROTEIN PA4667"/>
    <property type="match status" value="1"/>
</dbReference>
<accession>A0A0F9B6X9</accession>
<dbReference type="Pfam" id="PF13181">
    <property type="entry name" value="TPR_8"/>
    <property type="match status" value="2"/>
</dbReference>
<dbReference type="SMART" id="SM00028">
    <property type="entry name" value="TPR"/>
    <property type="match status" value="8"/>
</dbReference>
<dbReference type="InterPro" id="IPR011990">
    <property type="entry name" value="TPR-like_helical_dom_sf"/>
</dbReference>
<dbReference type="PANTHER" id="PTHR45586:SF1">
    <property type="entry name" value="LIPOPOLYSACCHARIDE ASSEMBLY PROTEIN B"/>
    <property type="match status" value="1"/>
</dbReference>